<evidence type="ECO:0000256" key="8">
    <source>
        <dbReference type="ARBA" id="ARBA00055441"/>
    </source>
</evidence>
<dbReference type="PANTHER" id="PTHR42799">
    <property type="entry name" value="MITOCHONDRIAL PEPTIDE METHIONINE SULFOXIDE REDUCTASE"/>
    <property type="match status" value="1"/>
</dbReference>
<evidence type="ECO:0000256" key="2">
    <source>
        <dbReference type="ARBA" id="ARBA00012502"/>
    </source>
</evidence>
<dbReference type="InterPro" id="IPR050162">
    <property type="entry name" value="MsrA_MetSO_reductase"/>
</dbReference>
<feature type="region of interest" description="Disordered" evidence="10">
    <location>
        <begin position="247"/>
        <end position="288"/>
    </location>
</feature>
<name>A0A453QKQ5_AEGTS</name>
<comment type="function">
    <text evidence="8">Catalyzes the reduction of methionine sulfoxide (MetSO) to methionine in proteins. Plays a protective role against oxidative stress by restoring activity to proteins that have been inactivated by methionine oxidation. MSRA family specifically reduces the MetSO S-enantiomer.</text>
</comment>
<feature type="signal peptide" evidence="11">
    <location>
        <begin position="1"/>
        <end position="23"/>
    </location>
</feature>
<dbReference type="NCBIfam" id="TIGR00401">
    <property type="entry name" value="msrA"/>
    <property type="match status" value="1"/>
</dbReference>
<dbReference type="InterPro" id="IPR036509">
    <property type="entry name" value="Met_Sox_Rdtase_MsrA_sf"/>
</dbReference>
<evidence type="ECO:0000256" key="1">
    <source>
        <dbReference type="ARBA" id="ARBA00005591"/>
    </source>
</evidence>
<reference evidence="13" key="4">
    <citation type="submission" date="2019-03" db="UniProtKB">
        <authorList>
            <consortium name="EnsemblPlants"/>
        </authorList>
    </citation>
    <scope>IDENTIFICATION</scope>
</reference>
<keyword evidence="14" id="KW-1185">Reference proteome</keyword>
<dbReference type="EC" id="1.8.4.11" evidence="2"/>
<comment type="catalytic activity">
    <reaction evidence="7">
        <text>[thioredoxin]-disulfide + L-methionine + H2O = L-methionine (S)-S-oxide + [thioredoxin]-dithiol</text>
        <dbReference type="Rhea" id="RHEA:19993"/>
        <dbReference type="Rhea" id="RHEA-COMP:10698"/>
        <dbReference type="Rhea" id="RHEA-COMP:10700"/>
        <dbReference type="ChEBI" id="CHEBI:15377"/>
        <dbReference type="ChEBI" id="CHEBI:29950"/>
        <dbReference type="ChEBI" id="CHEBI:50058"/>
        <dbReference type="ChEBI" id="CHEBI:57844"/>
        <dbReference type="ChEBI" id="CHEBI:58772"/>
        <dbReference type="EC" id="1.8.4.11"/>
    </reaction>
</comment>
<dbReference type="AlphaFoldDB" id="A0A453QKQ5"/>
<reference evidence="13" key="5">
    <citation type="journal article" date="2021" name="G3 (Bethesda)">
        <title>Aegilops tauschii genome assembly Aet v5.0 features greater sequence contiguity and improved annotation.</title>
        <authorList>
            <person name="Wang L."/>
            <person name="Zhu T."/>
            <person name="Rodriguez J.C."/>
            <person name="Deal K.R."/>
            <person name="Dubcovsky J."/>
            <person name="McGuire P.E."/>
            <person name="Lux T."/>
            <person name="Spannagl M."/>
            <person name="Mayer K.F.X."/>
            <person name="Baldrich P."/>
            <person name="Meyers B.C."/>
            <person name="Huo N."/>
            <person name="Gu Y.Q."/>
            <person name="Zhou H."/>
            <person name="Devos K.M."/>
            <person name="Bennetzen J.L."/>
            <person name="Unver T."/>
            <person name="Budak H."/>
            <person name="Gulick P.J."/>
            <person name="Galiba G."/>
            <person name="Kalapos B."/>
            <person name="Nelson D.R."/>
            <person name="Li P."/>
            <person name="You F.M."/>
            <person name="Luo M.C."/>
            <person name="Dvorak J."/>
        </authorList>
    </citation>
    <scope>NUCLEOTIDE SEQUENCE [LARGE SCALE GENOMIC DNA]</scope>
    <source>
        <strain evidence="13">cv. AL8/78</strain>
    </source>
</reference>
<evidence type="ECO:0000256" key="4">
    <source>
        <dbReference type="ARBA" id="ARBA00030273"/>
    </source>
</evidence>
<dbReference type="Pfam" id="PF01625">
    <property type="entry name" value="PMSR"/>
    <property type="match status" value="1"/>
</dbReference>
<evidence type="ECO:0000313" key="13">
    <source>
        <dbReference type="EnsemblPlants" id="AET7Gv20212200.6"/>
    </source>
</evidence>
<accession>A0A453QKQ5</accession>
<evidence type="ECO:0000313" key="14">
    <source>
        <dbReference type="Proteomes" id="UP000015105"/>
    </source>
</evidence>
<evidence type="ECO:0000256" key="5">
    <source>
        <dbReference type="ARBA" id="ARBA00030643"/>
    </source>
</evidence>
<dbReference type="GO" id="GO:0005737">
    <property type="term" value="C:cytoplasm"/>
    <property type="evidence" value="ECO:0007669"/>
    <property type="project" value="TreeGrafter"/>
</dbReference>
<evidence type="ECO:0000256" key="11">
    <source>
        <dbReference type="SAM" id="SignalP"/>
    </source>
</evidence>
<evidence type="ECO:0000256" key="7">
    <source>
        <dbReference type="ARBA" id="ARBA00048782"/>
    </source>
</evidence>
<dbReference type="PANTHER" id="PTHR42799:SF3">
    <property type="entry name" value="PEPTIDE METHIONINE SULFOXIDE REDUCTASE A5"/>
    <property type="match status" value="1"/>
</dbReference>
<comment type="catalytic activity">
    <reaction evidence="6">
        <text>L-methionyl-[protein] + [thioredoxin]-disulfide + H2O = L-methionyl-(S)-S-oxide-[protein] + [thioredoxin]-dithiol</text>
        <dbReference type="Rhea" id="RHEA:14217"/>
        <dbReference type="Rhea" id="RHEA-COMP:10698"/>
        <dbReference type="Rhea" id="RHEA-COMP:10700"/>
        <dbReference type="Rhea" id="RHEA-COMP:12313"/>
        <dbReference type="Rhea" id="RHEA-COMP:12315"/>
        <dbReference type="ChEBI" id="CHEBI:15377"/>
        <dbReference type="ChEBI" id="CHEBI:16044"/>
        <dbReference type="ChEBI" id="CHEBI:29950"/>
        <dbReference type="ChEBI" id="CHEBI:44120"/>
        <dbReference type="ChEBI" id="CHEBI:50058"/>
        <dbReference type="EC" id="1.8.4.11"/>
    </reaction>
</comment>
<dbReference type="STRING" id="200361.A0A453QKQ5"/>
<dbReference type="HAMAP" id="MF_01401">
    <property type="entry name" value="MsrA"/>
    <property type="match status" value="1"/>
</dbReference>
<dbReference type="InterPro" id="IPR002569">
    <property type="entry name" value="Met_Sox_Rdtase_MsrA_dom"/>
</dbReference>
<evidence type="ECO:0000256" key="10">
    <source>
        <dbReference type="SAM" id="MobiDB-lite"/>
    </source>
</evidence>
<evidence type="ECO:0000256" key="9">
    <source>
        <dbReference type="ARBA" id="ARBA00067558"/>
    </source>
</evidence>
<feature type="chain" id="PRO_5019526265" description="Peptide methionine sulfoxide reductase A5" evidence="11">
    <location>
        <begin position="24"/>
        <end position="333"/>
    </location>
</feature>
<feature type="domain" description="Peptide methionine sulphoxide reductase MsrA" evidence="12">
    <location>
        <begin position="37"/>
        <end position="178"/>
    </location>
</feature>
<dbReference type="Gramene" id="AET7Gv20212200.6">
    <property type="protein sequence ID" value="AET7Gv20212200.6"/>
    <property type="gene ID" value="AET7Gv20212200"/>
</dbReference>
<reference evidence="13" key="3">
    <citation type="journal article" date="2017" name="Nature">
        <title>Genome sequence of the progenitor of the wheat D genome Aegilops tauschii.</title>
        <authorList>
            <person name="Luo M.C."/>
            <person name="Gu Y.Q."/>
            <person name="Puiu D."/>
            <person name="Wang H."/>
            <person name="Twardziok S.O."/>
            <person name="Deal K.R."/>
            <person name="Huo N."/>
            <person name="Zhu T."/>
            <person name="Wang L."/>
            <person name="Wang Y."/>
            <person name="McGuire P.E."/>
            <person name="Liu S."/>
            <person name="Long H."/>
            <person name="Ramasamy R.K."/>
            <person name="Rodriguez J.C."/>
            <person name="Van S.L."/>
            <person name="Yuan L."/>
            <person name="Wang Z."/>
            <person name="Xia Z."/>
            <person name="Xiao L."/>
            <person name="Anderson O.D."/>
            <person name="Ouyang S."/>
            <person name="Liang Y."/>
            <person name="Zimin A.V."/>
            <person name="Pertea G."/>
            <person name="Qi P."/>
            <person name="Bennetzen J.L."/>
            <person name="Dai X."/>
            <person name="Dawson M.W."/>
            <person name="Muller H.G."/>
            <person name="Kugler K."/>
            <person name="Rivarola-Duarte L."/>
            <person name="Spannagl M."/>
            <person name="Mayer K.F.X."/>
            <person name="Lu F.H."/>
            <person name="Bevan M.W."/>
            <person name="Leroy P."/>
            <person name="Li P."/>
            <person name="You F.M."/>
            <person name="Sun Q."/>
            <person name="Liu Z."/>
            <person name="Lyons E."/>
            <person name="Wicker T."/>
            <person name="Salzberg S.L."/>
            <person name="Devos K.M."/>
            <person name="Dvorak J."/>
        </authorList>
    </citation>
    <scope>NUCLEOTIDE SEQUENCE [LARGE SCALE GENOMIC DNA]</scope>
    <source>
        <strain evidence="13">cv. AL8/78</strain>
    </source>
</reference>
<evidence type="ECO:0000259" key="12">
    <source>
        <dbReference type="Pfam" id="PF01625"/>
    </source>
</evidence>
<protein>
    <recommendedName>
        <fullName evidence="9">Peptide methionine sulfoxide reductase A5</fullName>
        <ecNumber evidence="2">1.8.4.11</ecNumber>
    </recommendedName>
    <alternativeName>
        <fullName evidence="5">Peptide-methionine (S)-S-oxide reductase</fullName>
    </alternativeName>
    <alternativeName>
        <fullName evidence="4">Protein-methionine-S-oxide reductase</fullName>
    </alternativeName>
</protein>
<sequence length="333" mass="36459">ASSSAAAAFLWALASLLATAASGARLTVRAGGGAPATAVFALGSFWRSEAVFGCLHGVLRTSVGYAGGSKANPEYRNLADHAECVKVEYDPRQIQYKQLLDVFWASHDPREVFGQGPDVGNQYRSVIFTNGTLEARLAALTKEREQAKDRSSVITTKIQPLGAFYPAEPEHQKFELKRKPFLVQLIGNLPEEELLSSTLAAKLNAYAAELCPPKAQKKISSKIDEIAKKACEDVQVKRRRRVGRLRSRPCHHRPPRGVDIGEGDRSGCHRRGEQGDDAFASHHPGRHLQEATRDVHLVVRSRDRLVHLLELPGRGGVLRCVGHDLPSAEKTEA</sequence>
<dbReference type="SUPFAM" id="SSF55068">
    <property type="entry name" value="Peptide methionine sulfoxide reductase"/>
    <property type="match status" value="1"/>
</dbReference>
<organism evidence="13 14">
    <name type="scientific">Aegilops tauschii subsp. strangulata</name>
    <name type="common">Goatgrass</name>
    <dbReference type="NCBI Taxonomy" id="200361"/>
    <lineage>
        <taxon>Eukaryota</taxon>
        <taxon>Viridiplantae</taxon>
        <taxon>Streptophyta</taxon>
        <taxon>Embryophyta</taxon>
        <taxon>Tracheophyta</taxon>
        <taxon>Spermatophyta</taxon>
        <taxon>Magnoliopsida</taxon>
        <taxon>Liliopsida</taxon>
        <taxon>Poales</taxon>
        <taxon>Poaceae</taxon>
        <taxon>BOP clade</taxon>
        <taxon>Pooideae</taxon>
        <taxon>Triticodae</taxon>
        <taxon>Triticeae</taxon>
        <taxon>Triticinae</taxon>
        <taxon>Aegilops</taxon>
    </lineage>
</organism>
<keyword evidence="3" id="KW-0560">Oxidoreductase</keyword>
<dbReference type="Proteomes" id="UP000015105">
    <property type="component" value="Chromosome 7D"/>
</dbReference>
<reference evidence="14" key="1">
    <citation type="journal article" date="2014" name="Science">
        <title>Ancient hybridizations among the ancestral genomes of bread wheat.</title>
        <authorList>
            <consortium name="International Wheat Genome Sequencing Consortium,"/>
            <person name="Marcussen T."/>
            <person name="Sandve S.R."/>
            <person name="Heier L."/>
            <person name="Spannagl M."/>
            <person name="Pfeifer M."/>
            <person name="Jakobsen K.S."/>
            <person name="Wulff B.B."/>
            <person name="Steuernagel B."/>
            <person name="Mayer K.F."/>
            <person name="Olsen O.A."/>
        </authorList>
    </citation>
    <scope>NUCLEOTIDE SEQUENCE [LARGE SCALE GENOMIC DNA]</scope>
    <source>
        <strain evidence="14">cv. AL8/78</strain>
    </source>
</reference>
<keyword evidence="11" id="KW-0732">Signal</keyword>
<evidence type="ECO:0000256" key="6">
    <source>
        <dbReference type="ARBA" id="ARBA00047806"/>
    </source>
</evidence>
<feature type="compositionally biased region" description="Basic and acidic residues" evidence="10">
    <location>
        <begin position="262"/>
        <end position="274"/>
    </location>
</feature>
<evidence type="ECO:0000256" key="3">
    <source>
        <dbReference type="ARBA" id="ARBA00023002"/>
    </source>
</evidence>
<proteinExistence type="inferred from homology"/>
<comment type="similarity">
    <text evidence="1">Belongs to the MsrA Met sulfoxide reductase family.</text>
</comment>
<dbReference type="GO" id="GO:0034599">
    <property type="term" value="P:cellular response to oxidative stress"/>
    <property type="evidence" value="ECO:0007669"/>
    <property type="project" value="TreeGrafter"/>
</dbReference>
<dbReference type="FunFam" id="3.30.1060.10:FF:000004">
    <property type="entry name" value="Peptide methionine sulfoxide reductase A5"/>
    <property type="match status" value="1"/>
</dbReference>
<dbReference type="GO" id="GO:0008113">
    <property type="term" value="F:peptide-methionine (S)-S-oxide reductase activity"/>
    <property type="evidence" value="ECO:0007669"/>
    <property type="project" value="UniProtKB-EC"/>
</dbReference>
<reference evidence="14" key="2">
    <citation type="journal article" date="2017" name="Nat. Plants">
        <title>The Aegilops tauschii genome reveals multiple impacts of transposons.</title>
        <authorList>
            <person name="Zhao G."/>
            <person name="Zou C."/>
            <person name="Li K."/>
            <person name="Wang K."/>
            <person name="Li T."/>
            <person name="Gao L."/>
            <person name="Zhang X."/>
            <person name="Wang H."/>
            <person name="Yang Z."/>
            <person name="Liu X."/>
            <person name="Jiang W."/>
            <person name="Mao L."/>
            <person name="Kong X."/>
            <person name="Jiao Y."/>
            <person name="Jia J."/>
        </authorList>
    </citation>
    <scope>NUCLEOTIDE SEQUENCE [LARGE SCALE GENOMIC DNA]</scope>
    <source>
        <strain evidence="14">cv. AL8/78</strain>
    </source>
</reference>
<dbReference type="EnsemblPlants" id="AET7Gv20212200.6">
    <property type="protein sequence ID" value="AET7Gv20212200.6"/>
    <property type="gene ID" value="AET7Gv20212200"/>
</dbReference>
<dbReference type="Gene3D" id="3.30.1060.10">
    <property type="entry name" value="Peptide methionine sulphoxide reductase MsrA"/>
    <property type="match status" value="1"/>
</dbReference>